<proteinExistence type="predicted"/>
<dbReference type="Proteomes" id="UP001055172">
    <property type="component" value="Unassembled WGS sequence"/>
</dbReference>
<sequence>MQVVMIVHKPAIGLLAQPRKVLSPQPSLDGPIQIRHRIRLVFANVTPGEAKRIKLDRYSNKVSD</sequence>
<protein>
    <submittedName>
        <fullName evidence="1">Uncharacterized protein</fullName>
    </submittedName>
</protein>
<dbReference type="EMBL" id="BPPX01000051">
    <property type="protein sequence ID" value="GJC90286.1"/>
    <property type="molecule type" value="Genomic_DNA"/>
</dbReference>
<evidence type="ECO:0000313" key="1">
    <source>
        <dbReference type="EMBL" id="GJC90286.1"/>
    </source>
</evidence>
<dbReference type="AlphaFoldDB" id="A0AA37GZM2"/>
<reference evidence="1 2" key="1">
    <citation type="submission" date="2021-07" db="EMBL/GenBank/DDBJ databases">
        <title>Genome data of Colletotrichum spaethianum.</title>
        <authorList>
            <person name="Utami Y.D."/>
            <person name="Hiruma K."/>
        </authorList>
    </citation>
    <scope>NUCLEOTIDE SEQUENCE [LARGE SCALE GENOMIC DNA]</scope>
    <source>
        <strain evidence="1 2">MAFF 242679</strain>
    </source>
</reference>
<gene>
    <name evidence="1" type="ORF">ColLi_13124</name>
</gene>
<comment type="caution">
    <text evidence="1">The sequence shown here is derived from an EMBL/GenBank/DDBJ whole genome shotgun (WGS) entry which is preliminary data.</text>
</comment>
<evidence type="ECO:0000313" key="2">
    <source>
        <dbReference type="Proteomes" id="UP001055172"/>
    </source>
</evidence>
<organism evidence="1 2">
    <name type="scientific">Colletotrichum liriopes</name>
    <dbReference type="NCBI Taxonomy" id="708192"/>
    <lineage>
        <taxon>Eukaryota</taxon>
        <taxon>Fungi</taxon>
        <taxon>Dikarya</taxon>
        <taxon>Ascomycota</taxon>
        <taxon>Pezizomycotina</taxon>
        <taxon>Sordariomycetes</taxon>
        <taxon>Hypocreomycetidae</taxon>
        <taxon>Glomerellales</taxon>
        <taxon>Glomerellaceae</taxon>
        <taxon>Colletotrichum</taxon>
        <taxon>Colletotrichum spaethianum species complex</taxon>
    </lineage>
</organism>
<name>A0AA37GZM2_9PEZI</name>
<keyword evidence="2" id="KW-1185">Reference proteome</keyword>
<accession>A0AA37GZM2</accession>